<dbReference type="InterPro" id="IPR012347">
    <property type="entry name" value="Ferritin-like"/>
</dbReference>
<reference evidence="1 2" key="1">
    <citation type="submission" date="2019-11" db="EMBL/GenBank/DDBJ databases">
        <title>Genome sequences of 17 halophilic strains isolated from different environments.</title>
        <authorList>
            <person name="Furrow R.E."/>
        </authorList>
    </citation>
    <scope>NUCLEOTIDE SEQUENCE [LARGE SCALE GENOMIC DNA]</scope>
    <source>
        <strain evidence="1 2">22505_10_Sand</strain>
    </source>
</reference>
<evidence type="ECO:0000313" key="2">
    <source>
        <dbReference type="Proteomes" id="UP000447393"/>
    </source>
</evidence>
<evidence type="ECO:0000313" key="1">
    <source>
        <dbReference type="EMBL" id="MYL51675.1"/>
    </source>
</evidence>
<comment type="caution">
    <text evidence="1">The sequence shown here is derived from an EMBL/GenBank/DDBJ whole genome shotgun (WGS) entry which is preliminary data.</text>
</comment>
<name>A0A845E7M4_9BACI</name>
<accession>A0A845E7M4</accession>
<proteinExistence type="predicted"/>
<sequence>MNSVFGFNTFQQLNDICEVTNMSQDGRIVPLTSGEIGVLWAGYIGETMLDVVMESFQHHVLDRDAKQLLGENAKLIKERISAYQEIFTQEGMKVPHGFGEQDVFLEAPRMFSDKFYLFYLKEMSRTSIINYSNALFASHRRDIRMFLKKNMEEYVKVFNDAVEALLEKGIVIRTPSIPIPTEISFVEDTAFLGKLRGKQRSVSAQEIKELYVNLDTNMLGKSLMIAFSQSAKSEDLKQYLHRGKKISHKHIDIFINQLTDEDLPAPQLWDPEVTESKIPPFSDRLMHYHTGMASASGLANYGMALSQIARKDLSLSFARLVWETAKFASDGAVLSIKKGWLEQPPLAPDRDQLS</sequence>
<dbReference type="InterPro" id="IPR021617">
    <property type="entry name" value="DUF3231"/>
</dbReference>
<dbReference type="AlphaFoldDB" id="A0A845E7M4"/>
<organism evidence="1 2">
    <name type="scientific">Halobacillus litoralis</name>
    <dbReference type="NCBI Taxonomy" id="45668"/>
    <lineage>
        <taxon>Bacteria</taxon>
        <taxon>Bacillati</taxon>
        <taxon>Bacillota</taxon>
        <taxon>Bacilli</taxon>
        <taxon>Bacillales</taxon>
        <taxon>Bacillaceae</taxon>
        <taxon>Halobacillus</taxon>
    </lineage>
</organism>
<dbReference type="Proteomes" id="UP000447393">
    <property type="component" value="Unassembled WGS sequence"/>
</dbReference>
<protein>
    <submittedName>
        <fullName evidence="1">DUF3231 family protein</fullName>
    </submittedName>
</protein>
<dbReference type="Pfam" id="PF11553">
    <property type="entry name" value="DUF3231"/>
    <property type="match status" value="2"/>
</dbReference>
<dbReference type="EMBL" id="WMEZ01000015">
    <property type="protein sequence ID" value="MYL51675.1"/>
    <property type="molecule type" value="Genomic_DNA"/>
</dbReference>
<gene>
    <name evidence="1" type="ORF">GLV98_19590</name>
</gene>
<dbReference type="Gene3D" id="1.20.1260.10">
    <property type="match status" value="2"/>
</dbReference>